<dbReference type="InterPro" id="IPR017439">
    <property type="entry name" value="Amidohydrolase"/>
</dbReference>
<evidence type="ECO:0000256" key="1">
    <source>
        <dbReference type="ARBA" id="ARBA00022605"/>
    </source>
</evidence>
<feature type="binding site" evidence="5">
    <location>
        <position position="162"/>
    </location>
    <ligand>
        <name>Mn(2+)</name>
        <dbReference type="ChEBI" id="CHEBI:29035"/>
        <label>2</label>
    </ligand>
</feature>
<dbReference type="PANTHER" id="PTHR11014:SF63">
    <property type="entry name" value="METALLOPEPTIDASE, PUTATIVE (AFU_ORTHOLOGUE AFUA_6G09600)-RELATED"/>
    <property type="match status" value="1"/>
</dbReference>
<evidence type="ECO:0000313" key="8">
    <source>
        <dbReference type="Proteomes" id="UP001171751"/>
    </source>
</evidence>
<dbReference type="Pfam" id="PF07687">
    <property type="entry name" value="M20_dimer"/>
    <property type="match status" value="1"/>
</dbReference>
<evidence type="ECO:0000256" key="3">
    <source>
        <dbReference type="ARBA" id="ARBA00022915"/>
    </source>
</evidence>
<dbReference type="GO" id="GO:0019877">
    <property type="term" value="P:diaminopimelate biosynthetic process"/>
    <property type="evidence" value="ECO:0007669"/>
    <property type="project" value="UniProtKB-KW"/>
</dbReference>
<comment type="caution">
    <text evidence="7">The sequence shown here is derived from an EMBL/GenBank/DDBJ whole genome shotgun (WGS) entry which is preliminary data.</text>
</comment>
<keyword evidence="3" id="KW-0220">Diaminopimelate biosynthesis</keyword>
<keyword evidence="2" id="KW-0378">Hydrolase</keyword>
<keyword evidence="5" id="KW-0464">Manganese</keyword>
<dbReference type="Gene3D" id="3.30.70.360">
    <property type="match status" value="1"/>
</dbReference>
<feature type="domain" description="Peptidase M20 dimerisation" evidence="6">
    <location>
        <begin position="185"/>
        <end position="280"/>
    </location>
</feature>
<dbReference type="SUPFAM" id="SSF55031">
    <property type="entry name" value="Bacterial exopeptidase dimerisation domain"/>
    <property type="match status" value="1"/>
</dbReference>
<accession>A0AA43UCU9</accession>
<evidence type="ECO:0000256" key="4">
    <source>
        <dbReference type="ARBA" id="ARBA00023154"/>
    </source>
</evidence>
<keyword evidence="4" id="KW-0457">Lysine biosynthesis</keyword>
<comment type="cofactor">
    <cofactor evidence="5">
        <name>Mn(2+)</name>
        <dbReference type="ChEBI" id="CHEBI:29035"/>
    </cofactor>
    <text evidence="5">The Mn(2+) ion enhances activity.</text>
</comment>
<dbReference type="AlphaFoldDB" id="A0AA43UCU9"/>
<evidence type="ECO:0000256" key="5">
    <source>
        <dbReference type="PIRSR" id="PIRSR005962-1"/>
    </source>
</evidence>
<dbReference type="Gene3D" id="3.40.630.10">
    <property type="entry name" value="Zn peptidases"/>
    <property type="match status" value="1"/>
</dbReference>
<dbReference type="GO" id="GO:0050118">
    <property type="term" value="F:N-acetyldiaminopimelate deacetylase activity"/>
    <property type="evidence" value="ECO:0007669"/>
    <property type="project" value="UniProtKB-ARBA"/>
</dbReference>
<proteinExistence type="predicted"/>
<name>A0AA43UCU9_9LACT</name>
<feature type="binding site" evidence="5">
    <location>
        <position position="104"/>
    </location>
    <ligand>
        <name>Mn(2+)</name>
        <dbReference type="ChEBI" id="CHEBI:29035"/>
        <label>2</label>
    </ligand>
</feature>
<keyword evidence="8" id="KW-1185">Reference proteome</keyword>
<dbReference type="Pfam" id="PF01546">
    <property type="entry name" value="Peptidase_M20"/>
    <property type="match status" value="1"/>
</dbReference>
<evidence type="ECO:0000259" key="6">
    <source>
        <dbReference type="Pfam" id="PF07687"/>
    </source>
</evidence>
<evidence type="ECO:0000313" key="7">
    <source>
        <dbReference type="EMBL" id="MDO5457645.1"/>
    </source>
</evidence>
<dbReference type="InterPro" id="IPR011650">
    <property type="entry name" value="Peptidase_M20_dimer"/>
</dbReference>
<protein>
    <submittedName>
        <fullName evidence="7">Amidohydrolase</fullName>
    </submittedName>
</protein>
<reference evidence="7" key="1">
    <citation type="submission" date="2023-07" db="EMBL/GenBank/DDBJ databases">
        <title>Between Cages and Wild: Unraveling the Impact of Captivity on Animal Microbiomes and Antimicrobial Resistance.</title>
        <authorList>
            <person name="Schmartz G.P."/>
            <person name="Rehner J."/>
            <person name="Schuff M.J."/>
            <person name="Becker S.L."/>
            <person name="Kravczyk M."/>
            <person name="Gurevich A."/>
            <person name="Francke R."/>
            <person name="Mueller R."/>
            <person name="Keller V."/>
            <person name="Keller A."/>
        </authorList>
    </citation>
    <scope>NUCLEOTIDE SEQUENCE</scope>
    <source>
        <strain evidence="7">S39M_St_73</strain>
    </source>
</reference>
<dbReference type="InterPro" id="IPR002933">
    <property type="entry name" value="Peptidase_M20"/>
</dbReference>
<sequence>MTSNIRNLILEEEAMMIEIRRFLHKYPEESFREIQTTNYIMEKLEQLDIPHHALLPTGLAAEIKGKHPGKTVALRADIDALEVEEKNEFPYKSKVKGLMHASGHDAHTAMLLTAAKVLSQMKDDIHGSIKLIFQPGEVILGGAKQFVDQGVLDDVDNIFGLHIWSGAPSKTVSCPTGPYFASADSFSVQFIGESGHAAQPQRAVDATIMMTQYINDIQTIISRNTRATSPVVITVGKAVSGSHFNIISGQSLIEGTVRTFDNEIRDFVCERLEHMAEKVAEMHGGQVEFDYQKITDPLVNDGKSSKLVKDIVGSYFGEEAYHEMVPTTISDDFSFYLNQTPGAYATIGSSNSPETSYPHHSDRFDIDESALVVGAELHVRYALEYLKQNQQI</sequence>
<dbReference type="EMBL" id="JAUNQW010000019">
    <property type="protein sequence ID" value="MDO5457645.1"/>
    <property type="molecule type" value="Genomic_DNA"/>
</dbReference>
<gene>
    <name evidence="7" type="ORF">Q4F26_04790</name>
</gene>
<dbReference type="GO" id="GO:0009085">
    <property type="term" value="P:lysine biosynthetic process"/>
    <property type="evidence" value="ECO:0007669"/>
    <property type="project" value="UniProtKB-KW"/>
</dbReference>
<dbReference type="FunFam" id="3.30.70.360:FF:000001">
    <property type="entry name" value="N-acetyldiaminopimelate deacetylase"/>
    <property type="match status" value="1"/>
</dbReference>
<dbReference type="PANTHER" id="PTHR11014">
    <property type="entry name" value="PEPTIDASE M20 FAMILY MEMBER"/>
    <property type="match status" value="1"/>
</dbReference>
<organism evidence="7 8">
    <name type="scientific">Atopococcus tabaci</name>
    <dbReference type="NCBI Taxonomy" id="269774"/>
    <lineage>
        <taxon>Bacteria</taxon>
        <taxon>Bacillati</taxon>
        <taxon>Bacillota</taxon>
        <taxon>Bacilli</taxon>
        <taxon>Lactobacillales</taxon>
        <taxon>Carnobacteriaceae</taxon>
        <taxon>Atopococcus</taxon>
    </lineage>
</organism>
<dbReference type="Proteomes" id="UP001171751">
    <property type="component" value="Unassembled WGS sequence"/>
</dbReference>
<keyword evidence="1" id="KW-0028">Amino-acid biosynthesis</keyword>
<dbReference type="PIRSF" id="PIRSF005962">
    <property type="entry name" value="Pept_M20D_amidohydro"/>
    <property type="match status" value="1"/>
</dbReference>
<evidence type="ECO:0000256" key="2">
    <source>
        <dbReference type="ARBA" id="ARBA00022801"/>
    </source>
</evidence>
<keyword evidence="5" id="KW-0479">Metal-binding</keyword>
<dbReference type="InterPro" id="IPR036264">
    <property type="entry name" value="Bact_exopeptidase_dim_dom"/>
</dbReference>
<dbReference type="NCBIfam" id="TIGR01891">
    <property type="entry name" value="amidohydrolases"/>
    <property type="match status" value="1"/>
</dbReference>
<dbReference type="GO" id="GO:0046872">
    <property type="term" value="F:metal ion binding"/>
    <property type="evidence" value="ECO:0007669"/>
    <property type="project" value="UniProtKB-KW"/>
</dbReference>
<feature type="binding site" evidence="5">
    <location>
        <position position="360"/>
    </location>
    <ligand>
        <name>Mn(2+)</name>
        <dbReference type="ChEBI" id="CHEBI:29035"/>
        <label>2</label>
    </ligand>
</feature>
<dbReference type="SUPFAM" id="SSF53187">
    <property type="entry name" value="Zn-dependent exopeptidases"/>
    <property type="match status" value="1"/>
</dbReference>